<evidence type="ECO:0000256" key="5">
    <source>
        <dbReference type="PROSITE-ProRule" id="PRU10015"/>
    </source>
</evidence>
<gene>
    <name evidence="7" type="ORF">WDS16_10670</name>
</gene>
<dbReference type="SUPFAM" id="SSF50249">
    <property type="entry name" value="Nucleic acid-binding proteins"/>
    <property type="match status" value="1"/>
</dbReference>
<feature type="binding site" evidence="4">
    <location>
        <position position="352"/>
    </location>
    <ligand>
        <name>S-adenosyl-L-methionine</name>
        <dbReference type="ChEBI" id="CHEBI:59789"/>
    </ligand>
</feature>
<dbReference type="Pfam" id="PF01938">
    <property type="entry name" value="TRAM"/>
    <property type="match status" value="1"/>
</dbReference>
<keyword evidence="2 4" id="KW-0808">Transferase</keyword>
<evidence type="ECO:0000313" key="8">
    <source>
        <dbReference type="Proteomes" id="UP001432000"/>
    </source>
</evidence>
<organism evidence="7 8">
    <name type="scientific">Rhodococcus sovatensis</name>
    <dbReference type="NCBI Taxonomy" id="1805840"/>
    <lineage>
        <taxon>Bacteria</taxon>
        <taxon>Bacillati</taxon>
        <taxon>Actinomycetota</taxon>
        <taxon>Actinomycetes</taxon>
        <taxon>Mycobacteriales</taxon>
        <taxon>Nocardiaceae</taxon>
        <taxon>Rhodococcus</taxon>
    </lineage>
</organism>
<evidence type="ECO:0000256" key="1">
    <source>
        <dbReference type="ARBA" id="ARBA00022603"/>
    </source>
</evidence>
<keyword evidence="1 4" id="KW-0489">Methyltransferase</keyword>
<dbReference type="Gene3D" id="2.40.50.1070">
    <property type="match status" value="1"/>
</dbReference>
<name>A0ABZ2PP05_9NOCA</name>
<protein>
    <submittedName>
        <fullName evidence="7">TRAM domain-containing protein</fullName>
    </submittedName>
</protein>
<evidence type="ECO:0000256" key="3">
    <source>
        <dbReference type="ARBA" id="ARBA00022691"/>
    </source>
</evidence>
<dbReference type="InterPro" id="IPR029063">
    <property type="entry name" value="SAM-dependent_MTases_sf"/>
</dbReference>
<feature type="binding site" evidence="4">
    <location>
        <position position="257"/>
    </location>
    <ligand>
        <name>S-adenosyl-L-methionine</name>
        <dbReference type="ChEBI" id="CHEBI:59789"/>
    </ligand>
</feature>
<dbReference type="InterPro" id="IPR010280">
    <property type="entry name" value="U5_MeTrfase_fam"/>
</dbReference>
<dbReference type="Gene3D" id="3.40.50.150">
    <property type="entry name" value="Vaccinia Virus protein VP39"/>
    <property type="match status" value="1"/>
</dbReference>
<dbReference type="InterPro" id="IPR002792">
    <property type="entry name" value="TRAM_dom"/>
</dbReference>
<evidence type="ECO:0000256" key="4">
    <source>
        <dbReference type="PROSITE-ProRule" id="PRU01024"/>
    </source>
</evidence>
<evidence type="ECO:0000313" key="7">
    <source>
        <dbReference type="EMBL" id="WXG70905.1"/>
    </source>
</evidence>
<feature type="domain" description="TRAM" evidence="6">
    <location>
        <begin position="3"/>
        <end position="62"/>
    </location>
</feature>
<sequence>MSESWFGQTFEVTLGAPGHGGFCVARHDGRVMFVRHGLPGEVVRAKVTEDRGGSFCRADAVEILTGSADRIQPLCPISGPGGSGCCDYSHATLAAGRAMKAAVVQEQLRRVAGIDRDVSVEALPLTENGTGWRSRIRLAVDGAGRAGFHRYRSSTILPELACPQAVAGSYDGLGDAQWRPGSELTVTVDGAGERHVVEIAPAALSRTGRRSPGRRGASARRAASVQPRAEKAVIGSGRAHEFVSGREWALDATGFWQAHRGAAQVYSDLVAEWSDVGDGDVAWDLYGGVGVFAASLADGVGPSGRVVSVEFSRRAATDGAQALHDLPQVRFAPGRVERSVEALPVPSVVVLDPPRSGAGKDVVAAVAARGPERIVHIGCDPASFARDAKLYADAGFHLDDVRAFDAFPLSHHVECIGRFVR</sequence>
<dbReference type="PANTHER" id="PTHR11061:SF30">
    <property type="entry name" value="TRNA (URACIL(54)-C(5))-METHYLTRANSFERASE"/>
    <property type="match status" value="1"/>
</dbReference>
<dbReference type="SUPFAM" id="SSF53335">
    <property type="entry name" value="S-adenosyl-L-methionine-dependent methyltransferases"/>
    <property type="match status" value="1"/>
</dbReference>
<dbReference type="InterPro" id="IPR030390">
    <property type="entry name" value="MeTrfase_TrmA_AS"/>
</dbReference>
<evidence type="ECO:0000259" key="6">
    <source>
        <dbReference type="PROSITE" id="PS50926"/>
    </source>
</evidence>
<dbReference type="Pfam" id="PF05958">
    <property type="entry name" value="tRNA_U5-meth_tr"/>
    <property type="match status" value="1"/>
</dbReference>
<comment type="similarity">
    <text evidence="4">Belongs to the class I-like SAM-binding methyltransferase superfamily. RNA M5U methyltransferase family.</text>
</comment>
<dbReference type="InterPro" id="IPR012340">
    <property type="entry name" value="NA-bd_OB-fold"/>
</dbReference>
<dbReference type="PROSITE" id="PS01230">
    <property type="entry name" value="TRMA_1"/>
    <property type="match status" value="1"/>
</dbReference>
<dbReference type="RefSeq" id="WP_338892615.1">
    <property type="nucleotide sequence ID" value="NZ_CP147846.1"/>
</dbReference>
<dbReference type="EMBL" id="CP147846">
    <property type="protein sequence ID" value="WXG70905.1"/>
    <property type="molecule type" value="Genomic_DNA"/>
</dbReference>
<feature type="active site" evidence="5">
    <location>
        <position position="379"/>
    </location>
</feature>
<keyword evidence="8" id="KW-1185">Reference proteome</keyword>
<dbReference type="Gene3D" id="2.40.50.140">
    <property type="entry name" value="Nucleic acid-binding proteins"/>
    <property type="match status" value="1"/>
</dbReference>
<dbReference type="PROSITE" id="PS51687">
    <property type="entry name" value="SAM_MT_RNA_M5U"/>
    <property type="match status" value="1"/>
</dbReference>
<keyword evidence="3 4" id="KW-0949">S-adenosyl-L-methionine</keyword>
<proteinExistence type="inferred from homology"/>
<feature type="binding site" evidence="4">
    <location>
        <position position="286"/>
    </location>
    <ligand>
        <name>S-adenosyl-L-methionine</name>
        <dbReference type="ChEBI" id="CHEBI:59789"/>
    </ligand>
</feature>
<dbReference type="PROSITE" id="PS50926">
    <property type="entry name" value="TRAM"/>
    <property type="match status" value="1"/>
</dbReference>
<feature type="binding site" evidence="4">
    <location>
        <position position="310"/>
    </location>
    <ligand>
        <name>S-adenosyl-L-methionine</name>
        <dbReference type="ChEBI" id="CHEBI:59789"/>
    </ligand>
</feature>
<accession>A0ABZ2PP05</accession>
<evidence type="ECO:0000256" key="2">
    <source>
        <dbReference type="ARBA" id="ARBA00022679"/>
    </source>
</evidence>
<dbReference type="PANTHER" id="PTHR11061">
    <property type="entry name" value="RNA M5U METHYLTRANSFERASE"/>
    <property type="match status" value="1"/>
</dbReference>
<feature type="active site" description="Nucleophile" evidence="4">
    <location>
        <position position="379"/>
    </location>
</feature>
<reference evidence="7 8" key="1">
    <citation type="submission" date="2024-03" db="EMBL/GenBank/DDBJ databases">
        <title>Natural products discovery in diverse microorganisms through a two-stage MS feature dereplication strategy.</title>
        <authorList>
            <person name="Zhang R."/>
        </authorList>
    </citation>
    <scope>NUCLEOTIDE SEQUENCE [LARGE SCALE GENOMIC DNA]</scope>
    <source>
        <strain evidence="7 8">18930</strain>
    </source>
</reference>
<dbReference type="Proteomes" id="UP001432000">
    <property type="component" value="Chromosome"/>
</dbReference>